<dbReference type="AlphaFoldDB" id="A0A512H3K9"/>
<reference evidence="1 2" key="1">
    <citation type="submission" date="2019-07" db="EMBL/GenBank/DDBJ databases">
        <title>Whole genome shotgun sequence of Rhodospirillum oryzae NBRC 107573.</title>
        <authorList>
            <person name="Hosoyama A."/>
            <person name="Uohara A."/>
            <person name="Ohji S."/>
            <person name="Ichikawa N."/>
        </authorList>
    </citation>
    <scope>NUCLEOTIDE SEQUENCE [LARGE SCALE GENOMIC DNA]</scope>
    <source>
        <strain evidence="1 2">NBRC 107573</strain>
    </source>
</reference>
<organism evidence="1 2">
    <name type="scientific">Pararhodospirillum oryzae</name>
    <dbReference type="NCBI Taxonomy" id="478448"/>
    <lineage>
        <taxon>Bacteria</taxon>
        <taxon>Pseudomonadati</taxon>
        <taxon>Pseudomonadota</taxon>
        <taxon>Alphaproteobacteria</taxon>
        <taxon>Rhodospirillales</taxon>
        <taxon>Rhodospirillaceae</taxon>
        <taxon>Pararhodospirillum</taxon>
    </lineage>
</organism>
<sequence length="130" mass="14645">MMPTTPNEMITLARKLSRLEGEACRRAALHQAYYGAYHLACHEFGLDPAYEYASATHKIVIDAVKSAPPGSPRMNRLKRYLKKLRTLRVLADYNLKENISKSDVMLAVEMAEQILHSPGQRNDQNAGMDV</sequence>
<evidence type="ECO:0000313" key="2">
    <source>
        <dbReference type="Proteomes" id="UP000321567"/>
    </source>
</evidence>
<dbReference type="OrthoDB" id="9154151at2"/>
<dbReference type="Proteomes" id="UP000321567">
    <property type="component" value="Unassembled WGS sequence"/>
</dbReference>
<keyword evidence="2" id="KW-1185">Reference proteome</keyword>
<dbReference type="Gene3D" id="1.20.120.330">
    <property type="entry name" value="Nucleotidyltransferases domain 2"/>
    <property type="match status" value="1"/>
</dbReference>
<evidence type="ECO:0008006" key="3">
    <source>
        <dbReference type="Google" id="ProtNLM"/>
    </source>
</evidence>
<dbReference type="EMBL" id="BJZO01000002">
    <property type="protein sequence ID" value="GEO80013.1"/>
    <property type="molecule type" value="Genomic_DNA"/>
</dbReference>
<evidence type="ECO:0000313" key="1">
    <source>
        <dbReference type="EMBL" id="GEO80013.1"/>
    </source>
</evidence>
<name>A0A512H3K9_9PROT</name>
<dbReference type="RefSeq" id="WP_147162083.1">
    <property type="nucleotide sequence ID" value="NZ_BJZO01000002.1"/>
</dbReference>
<accession>A0A512H3K9</accession>
<gene>
    <name evidence="1" type="ORF">ROR02_01440</name>
</gene>
<proteinExistence type="predicted"/>
<protein>
    <recommendedName>
        <fullName evidence="3">HEPN domain-containing protein</fullName>
    </recommendedName>
</protein>
<comment type="caution">
    <text evidence="1">The sequence shown here is derived from an EMBL/GenBank/DDBJ whole genome shotgun (WGS) entry which is preliminary data.</text>
</comment>